<dbReference type="PATRIC" id="fig|1122146.4.peg.660"/>
<name>A0A0R2KQL1_9LACO</name>
<sequence length="588" mass="66481">MRKAGDWVSIFKKLSWFFKKEKGLYIRGVIALILVAALNVIPPHVIGLIVNKLNQHQISLTYLFFAVSSLIVIGFLQYLLRYLWRRYIFGGSLILERNLRSRIFKHYMKMDRTFYQKHRIGDLMAHATNDIDAVRDVSGMGILTLADSIITGVATLLAMCIFVDFRLTLLAIIPLPFLALMASLLGKKIHSSFMQSQAAFSELNNKTQESVLGVKVIKALGQEKEDTQDFKKYIQRAIHANKKAYLLDALFDPFTTIIIGLSYVAIIYFGGKYVIQQTITIGQLVSFIAYMGTLVWPMFAIGYLFNILERGNASYDRIMKMLAEQPEENPVTATQPLTHISEIKFQIADFKYPNSTREVLKNINFEVRNGETLGIVGPTGAGKSTILNLLMRDFKTYQGEITINQHNIFTYEINSYLKQIGYVPQESFLFSTTIQENIAFAQPEATLAEIQAVAQMVGLDEAIKAMPQQYAQPVKEMGNSLSGGQRQRMAMARALLLNPELLILDDSLSAVDAKTEHHILAELQKVRQNKTTLIAASRLSSVINADWIIVVQDGQIIEQGTHQQLLAQQGWYYQTYTMQKLVTEMEAE</sequence>
<protein>
    <submittedName>
        <fullName evidence="12">Multidrug ABC transporter ATPase permease</fullName>
    </submittedName>
</protein>
<dbReference type="InterPro" id="IPR011527">
    <property type="entry name" value="ABC1_TM_dom"/>
</dbReference>
<dbReference type="InterPro" id="IPR027417">
    <property type="entry name" value="P-loop_NTPase"/>
</dbReference>
<reference evidence="12 13" key="1">
    <citation type="journal article" date="2015" name="Genome Announc.">
        <title>Expanding the biotechnology potential of lactobacilli through comparative genomics of 213 strains and associated genera.</title>
        <authorList>
            <person name="Sun Z."/>
            <person name="Harris H.M."/>
            <person name="McCann A."/>
            <person name="Guo C."/>
            <person name="Argimon S."/>
            <person name="Zhang W."/>
            <person name="Yang X."/>
            <person name="Jeffery I.B."/>
            <person name="Cooney J.C."/>
            <person name="Kagawa T.F."/>
            <person name="Liu W."/>
            <person name="Song Y."/>
            <person name="Salvetti E."/>
            <person name="Wrobel A."/>
            <person name="Rasinkangas P."/>
            <person name="Parkhill J."/>
            <person name="Rea M.C."/>
            <person name="O'Sullivan O."/>
            <person name="Ritari J."/>
            <person name="Douillard F.P."/>
            <person name="Paul Ross R."/>
            <person name="Yang R."/>
            <person name="Briner A.E."/>
            <person name="Felis G.E."/>
            <person name="de Vos W.M."/>
            <person name="Barrangou R."/>
            <person name="Klaenhammer T.R."/>
            <person name="Caufield P.W."/>
            <person name="Cui Y."/>
            <person name="Zhang H."/>
            <person name="O'Toole P.W."/>
        </authorList>
    </citation>
    <scope>NUCLEOTIDE SEQUENCE [LARGE SCALE GENOMIC DNA]</scope>
    <source>
        <strain evidence="12 13">DSM 22408</strain>
    </source>
</reference>
<keyword evidence="13" id="KW-1185">Reference proteome</keyword>
<dbReference type="GO" id="GO:0015421">
    <property type="term" value="F:ABC-type oligopeptide transporter activity"/>
    <property type="evidence" value="ECO:0007669"/>
    <property type="project" value="TreeGrafter"/>
</dbReference>
<dbReference type="EMBL" id="JQBZ01000025">
    <property type="protein sequence ID" value="KRN88679.1"/>
    <property type="molecule type" value="Genomic_DNA"/>
</dbReference>
<dbReference type="Pfam" id="PF00005">
    <property type="entry name" value="ABC_tran"/>
    <property type="match status" value="1"/>
</dbReference>
<feature type="domain" description="ABC transporter" evidence="10">
    <location>
        <begin position="345"/>
        <end position="578"/>
    </location>
</feature>
<feature type="transmembrane region" description="Helical" evidence="9">
    <location>
        <begin position="24"/>
        <end position="42"/>
    </location>
</feature>
<dbReference type="PANTHER" id="PTHR43394">
    <property type="entry name" value="ATP-DEPENDENT PERMEASE MDL1, MITOCHONDRIAL"/>
    <property type="match status" value="1"/>
</dbReference>
<keyword evidence="2" id="KW-0813">Transport</keyword>
<evidence type="ECO:0000256" key="9">
    <source>
        <dbReference type="SAM" id="Phobius"/>
    </source>
</evidence>
<dbReference type="InterPro" id="IPR039421">
    <property type="entry name" value="Type_1_exporter"/>
</dbReference>
<evidence type="ECO:0000256" key="8">
    <source>
        <dbReference type="ARBA" id="ARBA00023136"/>
    </source>
</evidence>
<evidence type="ECO:0000313" key="12">
    <source>
        <dbReference type="EMBL" id="KRN88679.1"/>
    </source>
</evidence>
<evidence type="ECO:0000313" key="13">
    <source>
        <dbReference type="Proteomes" id="UP000051500"/>
    </source>
</evidence>
<evidence type="ECO:0000256" key="7">
    <source>
        <dbReference type="ARBA" id="ARBA00022989"/>
    </source>
</evidence>
<dbReference type="PROSITE" id="PS00211">
    <property type="entry name" value="ABC_TRANSPORTER_1"/>
    <property type="match status" value="1"/>
</dbReference>
<organism evidence="12 13">
    <name type="scientific">Ligilactobacillus ceti DSM 22408</name>
    <dbReference type="NCBI Taxonomy" id="1122146"/>
    <lineage>
        <taxon>Bacteria</taxon>
        <taxon>Bacillati</taxon>
        <taxon>Bacillota</taxon>
        <taxon>Bacilli</taxon>
        <taxon>Lactobacillales</taxon>
        <taxon>Lactobacillaceae</taxon>
        <taxon>Ligilactobacillus</taxon>
    </lineage>
</organism>
<comment type="caution">
    <text evidence="12">The sequence shown here is derived from an EMBL/GenBank/DDBJ whole genome shotgun (WGS) entry which is preliminary data.</text>
</comment>
<dbReference type="GO" id="GO:0016887">
    <property type="term" value="F:ATP hydrolysis activity"/>
    <property type="evidence" value="ECO:0007669"/>
    <property type="project" value="InterPro"/>
</dbReference>
<dbReference type="Pfam" id="PF00664">
    <property type="entry name" value="ABC_membrane"/>
    <property type="match status" value="1"/>
</dbReference>
<dbReference type="AlphaFoldDB" id="A0A0R2KQL1"/>
<dbReference type="InterPro" id="IPR036640">
    <property type="entry name" value="ABC1_TM_sf"/>
</dbReference>
<keyword evidence="5" id="KW-0547">Nucleotide-binding</keyword>
<dbReference type="CDD" id="cd18541">
    <property type="entry name" value="ABC_6TM_TmrB_like"/>
    <property type="match status" value="1"/>
</dbReference>
<dbReference type="InterPro" id="IPR003439">
    <property type="entry name" value="ABC_transporter-like_ATP-bd"/>
</dbReference>
<gene>
    <name evidence="12" type="ORF">IV53_GL000644</name>
</gene>
<evidence type="ECO:0000256" key="6">
    <source>
        <dbReference type="ARBA" id="ARBA00022840"/>
    </source>
</evidence>
<evidence type="ECO:0000256" key="5">
    <source>
        <dbReference type="ARBA" id="ARBA00022741"/>
    </source>
</evidence>
<feature type="transmembrane region" description="Helical" evidence="9">
    <location>
        <begin position="62"/>
        <end position="80"/>
    </location>
</feature>
<dbReference type="SMART" id="SM00382">
    <property type="entry name" value="AAA"/>
    <property type="match status" value="1"/>
</dbReference>
<feature type="transmembrane region" description="Helical" evidence="9">
    <location>
        <begin position="142"/>
        <end position="163"/>
    </location>
</feature>
<evidence type="ECO:0000256" key="1">
    <source>
        <dbReference type="ARBA" id="ARBA00004651"/>
    </source>
</evidence>
<keyword evidence="7 9" id="KW-1133">Transmembrane helix</keyword>
<dbReference type="Gene3D" id="3.40.50.300">
    <property type="entry name" value="P-loop containing nucleotide triphosphate hydrolases"/>
    <property type="match status" value="1"/>
</dbReference>
<dbReference type="PROSITE" id="PS50893">
    <property type="entry name" value="ABC_TRANSPORTER_2"/>
    <property type="match status" value="1"/>
</dbReference>
<feature type="domain" description="ABC transmembrane type-1" evidence="11">
    <location>
        <begin position="28"/>
        <end position="310"/>
    </location>
</feature>
<dbReference type="FunFam" id="1.20.1560.10:FF:000011">
    <property type="entry name" value="Multidrug ABC transporter ATP-binding protein"/>
    <property type="match status" value="1"/>
</dbReference>
<dbReference type="InterPro" id="IPR003593">
    <property type="entry name" value="AAA+_ATPase"/>
</dbReference>
<feature type="transmembrane region" description="Helical" evidence="9">
    <location>
        <begin position="281"/>
        <end position="305"/>
    </location>
</feature>
<proteinExistence type="predicted"/>
<evidence type="ECO:0000259" key="10">
    <source>
        <dbReference type="PROSITE" id="PS50893"/>
    </source>
</evidence>
<keyword evidence="4 9" id="KW-0812">Transmembrane</keyword>
<dbReference type="RefSeq" id="WP_244874303.1">
    <property type="nucleotide sequence ID" value="NZ_KE383993.1"/>
</dbReference>
<dbReference type="Gene3D" id="1.20.1560.10">
    <property type="entry name" value="ABC transporter type 1, transmembrane domain"/>
    <property type="match status" value="1"/>
</dbReference>
<dbReference type="eggNOG" id="COG1132">
    <property type="taxonomic scope" value="Bacteria"/>
</dbReference>
<accession>A0A0R2KQL1</accession>
<evidence type="ECO:0000256" key="3">
    <source>
        <dbReference type="ARBA" id="ARBA00022475"/>
    </source>
</evidence>
<dbReference type="GO" id="GO:0005886">
    <property type="term" value="C:plasma membrane"/>
    <property type="evidence" value="ECO:0007669"/>
    <property type="project" value="UniProtKB-SubCell"/>
</dbReference>
<evidence type="ECO:0000256" key="2">
    <source>
        <dbReference type="ARBA" id="ARBA00022448"/>
    </source>
</evidence>
<dbReference type="STRING" id="1122146.IV53_GL000644"/>
<evidence type="ECO:0000259" key="11">
    <source>
        <dbReference type="PROSITE" id="PS50929"/>
    </source>
</evidence>
<dbReference type="SUPFAM" id="SSF90123">
    <property type="entry name" value="ABC transporter transmembrane region"/>
    <property type="match status" value="1"/>
</dbReference>
<dbReference type="Proteomes" id="UP000051500">
    <property type="component" value="Unassembled WGS sequence"/>
</dbReference>
<dbReference type="FunFam" id="3.40.50.300:FF:000221">
    <property type="entry name" value="Multidrug ABC transporter ATP-binding protein"/>
    <property type="match status" value="1"/>
</dbReference>
<dbReference type="InterPro" id="IPR017871">
    <property type="entry name" value="ABC_transporter-like_CS"/>
</dbReference>
<dbReference type="PANTHER" id="PTHR43394:SF1">
    <property type="entry name" value="ATP-BINDING CASSETTE SUB-FAMILY B MEMBER 10, MITOCHONDRIAL"/>
    <property type="match status" value="1"/>
</dbReference>
<dbReference type="SUPFAM" id="SSF52540">
    <property type="entry name" value="P-loop containing nucleoside triphosphate hydrolases"/>
    <property type="match status" value="1"/>
</dbReference>
<keyword evidence="3" id="KW-1003">Cell membrane</keyword>
<keyword evidence="8 9" id="KW-0472">Membrane</keyword>
<keyword evidence="6" id="KW-0067">ATP-binding</keyword>
<evidence type="ECO:0000256" key="4">
    <source>
        <dbReference type="ARBA" id="ARBA00022692"/>
    </source>
</evidence>
<feature type="transmembrane region" description="Helical" evidence="9">
    <location>
        <begin position="169"/>
        <end position="186"/>
    </location>
</feature>
<feature type="transmembrane region" description="Helical" evidence="9">
    <location>
        <begin position="245"/>
        <end position="269"/>
    </location>
</feature>
<dbReference type="GO" id="GO:0005524">
    <property type="term" value="F:ATP binding"/>
    <property type="evidence" value="ECO:0007669"/>
    <property type="project" value="UniProtKB-KW"/>
</dbReference>
<comment type="subcellular location">
    <subcellularLocation>
        <location evidence="1">Cell membrane</location>
        <topology evidence="1">Multi-pass membrane protein</topology>
    </subcellularLocation>
</comment>
<dbReference type="PROSITE" id="PS50929">
    <property type="entry name" value="ABC_TM1F"/>
    <property type="match status" value="1"/>
</dbReference>